<reference evidence="2" key="2">
    <citation type="journal article" date="2023" name="IMA Fungus">
        <title>Comparative genomic study of the Penicillium genus elucidates a diverse pangenome and 15 lateral gene transfer events.</title>
        <authorList>
            <person name="Petersen C."/>
            <person name="Sorensen T."/>
            <person name="Nielsen M.R."/>
            <person name="Sondergaard T.E."/>
            <person name="Sorensen J.L."/>
            <person name="Fitzpatrick D.A."/>
            <person name="Frisvad J.C."/>
            <person name="Nielsen K.L."/>
        </authorList>
    </citation>
    <scope>NUCLEOTIDE SEQUENCE</scope>
    <source>
        <strain evidence="2">IBT 19713</strain>
    </source>
</reference>
<keyword evidence="3" id="KW-1185">Reference proteome</keyword>
<name>A0A9W9TEL4_9EURO</name>
<keyword evidence="1" id="KW-1133">Transmembrane helix</keyword>
<reference evidence="2" key="1">
    <citation type="submission" date="2022-11" db="EMBL/GenBank/DDBJ databases">
        <authorList>
            <person name="Petersen C."/>
        </authorList>
    </citation>
    <scope>NUCLEOTIDE SEQUENCE</scope>
    <source>
        <strain evidence="2">IBT 19713</strain>
    </source>
</reference>
<dbReference type="RefSeq" id="XP_058326807.1">
    <property type="nucleotide sequence ID" value="XM_058478477.1"/>
</dbReference>
<proteinExistence type="predicted"/>
<keyword evidence="1" id="KW-0812">Transmembrane</keyword>
<dbReference type="AlphaFoldDB" id="A0A9W9TEL4"/>
<accession>A0A9W9TEL4</accession>
<dbReference type="EMBL" id="JAPQKS010000007">
    <property type="protein sequence ID" value="KAJ5219977.1"/>
    <property type="molecule type" value="Genomic_DNA"/>
</dbReference>
<evidence type="ECO:0000313" key="2">
    <source>
        <dbReference type="EMBL" id="KAJ5219977.1"/>
    </source>
</evidence>
<dbReference type="Proteomes" id="UP001150941">
    <property type="component" value="Unassembled WGS sequence"/>
</dbReference>
<dbReference type="GeneID" id="83205780"/>
<keyword evidence="1" id="KW-0472">Membrane</keyword>
<evidence type="ECO:0000313" key="3">
    <source>
        <dbReference type="Proteomes" id="UP001150941"/>
    </source>
</evidence>
<protein>
    <submittedName>
        <fullName evidence="2">Uncharacterized protein</fullName>
    </submittedName>
</protein>
<evidence type="ECO:0000256" key="1">
    <source>
        <dbReference type="SAM" id="Phobius"/>
    </source>
</evidence>
<sequence>MMKPIHDIAGHRPFKAPGPSRRTIARWIDAGDICATTIGTRDNLSHRTFRLRHITQLRRFGACAHVVGVLLLLSALALFSAPDTEVSEGATLGVGTEASPVAGISDILIS</sequence>
<feature type="transmembrane region" description="Helical" evidence="1">
    <location>
        <begin position="60"/>
        <end position="79"/>
    </location>
</feature>
<gene>
    <name evidence="2" type="ORF">N7468_009181</name>
</gene>
<comment type="caution">
    <text evidence="2">The sequence shown here is derived from an EMBL/GenBank/DDBJ whole genome shotgun (WGS) entry which is preliminary data.</text>
</comment>
<organism evidence="2 3">
    <name type="scientific">Penicillium chermesinum</name>
    <dbReference type="NCBI Taxonomy" id="63820"/>
    <lineage>
        <taxon>Eukaryota</taxon>
        <taxon>Fungi</taxon>
        <taxon>Dikarya</taxon>
        <taxon>Ascomycota</taxon>
        <taxon>Pezizomycotina</taxon>
        <taxon>Eurotiomycetes</taxon>
        <taxon>Eurotiomycetidae</taxon>
        <taxon>Eurotiales</taxon>
        <taxon>Aspergillaceae</taxon>
        <taxon>Penicillium</taxon>
    </lineage>
</organism>